<gene>
    <name evidence="1" type="ORF">NCTC9419_01524</name>
</gene>
<evidence type="ECO:0000313" key="1">
    <source>
        <dbReference type="EMBL" id="VEA70032.1"/>
    </source>
</evidence>
<organism evidence="1 2">
    <name type="scientific">Serratia rubidaea</name>
    <name type="common">Serratia marinorubra</name>
    <dbReference type="NCBI Taxonomy" id="61652"/>
    <lineage>
        <taxon>Bacteria</taxon>
        <taxon>Pseudomonadati</taxon>
        <taxon>Pseudomonadota</taxon>
        <taxon>Gammaproteobacteria</taxon>
        <taxon>Enterobacterales</taxon>
        <taxon>Yersiniaceae</taxon>
        <taxon>Serratia</taxon>
    </lineage>
</organism>
<dbReference type="Proteomes" id="UP000271603">
    <property type="component" value="Chromosome"/>
</dbReference>
<protein>
    <submittedName>
        <fullName evidence="1">Uncharacterized protein</fullName>
    </submittedName>
</protein>
<sequence length="48" mass="5293">MGDIGGIKSEQEKIKLLKKVARRDAQYRTGAPRVVMGEVDECMVVSSL</sequence>
<proteinExistence type="predicted"/>
<name>A0A3S5DF20_SERRU</name>
<accession>A0A3S5DF20</accession>
<dbReference type="EMBL" id="LR134155">
    <property type="protein sequence ID" value="VEA70032.1"/>
    <property type="molecule type" value="Genomic_DNA"/>
</dbReference>
<evidence type="ECO:0000313" key="2">
    <source>
        <dbReference type="Proteomes" id="UP000271603"/>
    </source>
</evidence>
<dbReference type="AlphaFoldDB" id="A0A3S5DF20"/>
<reference evidence="1 2" key="1">
    <citation type="submission" date="2018-12" db="EMBL/GenBank/DDBJ databases">
        <authorList>
            <consortium name="Pathogen Informatics"/>
        </authorList>
    </citation>
    <scope>NUCLEOTIDE SEQUENCE [LARGE SCALE GENOMIC DNA]</scope>
    <source>
        <strain evidence="1 2">NCTC9419</strain>
    </source>
</reference>